<feature type="domain" description="HIT" evidence="2">
    <location>
        <begin position="36"/>
        <end position="105"/>
    </location>
</feature>
<comment type="caution">
    <text evidence="3">The sequence shown here is derived from an EMBL/GenBank/DDBJ whole genome shotgun (WGS) entry which is preliminary data.</text>
</comment>
<dbReference type="Pfam" id="PF01230">
    <property type="entry name" value="HIT"/>
    <property type="match status" value="1"/>
</dbReference>
<evidence type="ECO:0000313" key="3">
    <source>
        <dbReference type="EMBL" id="GEN28725.1"/>
    </source>
</evidence>
<evidence type="ECO:0000259" key="2">
    <source>
        <dbReference type="PROSITE" id="PS51084"/>
    </source>
</evidence>
<dbReference type="RefSeq" id="WP_146875644.1">
    <property type="nucleotide sequence ID" value="NZ_BJXV01000012.1"/>
</dbReference>
<dbReference type="Proteomes" id="UP000321303">
    <property type="component" value="Unassembled WGS sequence"/>
</dbReference>
<keyword evidence="4" id="KW-1185">Reference proteome</keyword>
<dbReference type="InterPro" id="IPR036265">
    <property type="entry name" value="HIT-like_sf"/>
</dbReference>
<dbReference type="PIRSF" id="PIRSF000714">
    <property type="entry name" value="HIT"/>
    <property type="match status" value="1"/>
</dbReference>
<evidence type="ECO:0000313" key="4">
    <source>
        <dbReference type="Proteomes" id="UP000321303"/>
    </source>
</evidence>
<dbReference type="InterPro" id="IPR011146">
    <property type="entry name" value="HIT-like"/>
</dbReference>
<accession>A0A511UQ54</accession>
<proteinExistence type="predicted"/>
<comment type="caution">
    <text evidence="1">Lacks conserved residue(s) required for the propagation of feature annotation.</text>
</comment>
<dbReference type="Gene3D" id="3.30.428.10">
    <property type="entry name" value="HIT-like"/>
    <property type="match status" value="1"/>
</dbReference>
<reference evidence="3 4" key="1">
    <citation type="submission" date="2019-07" db="EMBL/GenBank/DDBJ databases">
        <title>Whole genome shotgun sequence of Halomonas variabilis NBRC 102410.</title>
        <authorList>
            <person name="Hosoyama A."/>
            <person name="Uohara A."/>
            <person name="Ohji S."/>
            <person name="Ichikawa N."/>
        </authorList>
    </citation>
    <scope>NUCLEOTIDE SEQUENCE [LARGE SCALE GENOMIC DNA]</scope>
    <source>
        <strain evidence="3 4">NBRC 102410</strain>
    </source>
</reference>
<dbReference type="EMBL" id="BJXV01000012">
    <property type="protein sequence ID" value="GEN28725.1"/>
    <property type="molecule type" value="Genomic_DNA"/>
</dbReference>
<organism evidence="3 4">
    <name type="scientific">Halovibrio variabilis</name>
    <dbReference type="NCBI Taxonomy" id="31910"/>
    <lineage>
        <taxon>Bacteria</taxon>
        <taxon>Pseudomonadati</taxon>
        <taxon>Pseudomonadota</taxon>
        <taxon>Gammaproteobacteria</taxon>
        <taxon>Oceanospirillales</taxon>
        <taxon>Halomonadaceae</taxon>
        <taxon>Halovibrio</taxon>
    </lineage>
</organism>
<dbReference type="PROSITE" id="PS51084">
    <property type="entry name" value="HIT_2"/>
    <property type="match status" value="1"/>
</dbReference>
<evidence type="ECO:0000256" key="1">
    <source>
        <dbReference type="PROSITE-ProRule" id="PRU00464"/>
    </source>
</evidence>
<dbReference type="AlphaFoldDB" id="A0A511UQ54"/>
<protein>
    <submittedName>
        <fullName evidence="3">Histidine triad (HIT) protein</fullName>
    </submittedName>
</protein>
<dbReference type="OrthoDB" id="9799145at2"/>
<dbReference type="SUPFAM" id="SSF54197">
    <property type="entry name" value="HIT-like"/>
    <property type="match status" value="1"/>
</dbReference>
<dbReference type="GO" id="GO:0003824">
    <property type="term" value="F:catalytic activity"/>
    <property type="evidence" value="ECO:0007669"/>
    <property type="project" value="InterPro"/>
</dbReference>
<gene>
    <name evidence="3" type="ORF">HVA01_23710</name>
</gene>
<dbReference type="InterPro" id="IPR026026">
    <property type="entry name" value="HIT_Hint"/>
</dbReference>
<sequence>MNNIVLDERLAADTFPVADLPLCRVLVMNDARYPWVILVPRHASISEVFELSMSDQQQLWREATQLGEAMSSALSGDKLNIAALGNVVSQLHVHVVVRRHSDATWPAPVWGNGSPKPYDVTGQTAMRDQLLALINGLGLDV</sequence>
<name>A0A511UQ54_9GAMM</name>